<dbReference type="HOGENOM" id="CLU_1518388_0_0_1"/>
<dbReference type="Proteomes" id="UP000030104">
    <property type="component" value="Unassembled WGS sequence"/>
</dbReference>
<accession>A0A0A2L9U7</accession>
<evidence type="ECO:0000313" key="2">
    <source>
        <dbReference type="Proteomes" id="UP000030104"/>
    </source>
</evidence>
<proteinExistence type="predicted"/>
<organism evidence="1 2">
    <name type="scientific">Penicillium italicum</name>
    <name type="common">Blue mold</name>
    <dbReference type="NCBI Taxonomy" id="40296"/>
    <lineage>
        <taxon>Eukaryota</taxon>
        <taxon>Fungi</taxon>
        <taxon>Dikarya</taxon>
        <taxon>Ascomycota</taxon>
        <taxon>Pezizomycotina</taxon>
        <taxon>Eurotiomycetes</taxon>
        <taxon>Eurotiomycetidae</taxon>
        <taxon>Eurotiales</taxon>
        <taxon>Aspergillaceae</taxon>
        <taxon>Penicillium</taxon>
    </lineage>
</organism>
<dbReference type="OMA" id="ACENHIL"/>
<dbReference type="STRING" id="40296.A0A0A2L9U7"/>
<reference evidence="1 2" key="1">
    <citation type="journal article" date="2015" name="Mol. Plant Microbe Interact.">
        <title>Genome, transcriptome, and functional analyses of Penicillium expansum provide new insights into secondary metabolism and pathogenicity.</title>
        <authorList>
            <person name="Ballester A.R."/>
            <person name="Marcet-Houben M."/>
            <person name="Levin E."/>
            <person name="Sela N."/>
            <person name="Selma-Lazaro C."/>
            <person name="Carmona L."/>
            <person name="Wisniewski M."/>
            <person name="Droby S."/>
            <person name="Gonzalez-Candelas L."/>
            <person name="Gabaldon T."/>
        </authorList>
    </citation>
    <scope>NUCLEOTIDE SEQUENCE [LARGE SCALE GENOMIC DNA]</scope>
    <source>
        <strain evidence="1 2">PHI-1</strain>
    </source>
</reference>
<gene>
    <name evidence="1" type="ORF">PITC_011300</name>
</gene>
<evidence type="ECO:0000313" key="1">
    <source>
        <dbReference type="EMBL" id="KGO75973.1"/>
    </source>
</evidence>
<dbReference type="OrthoDB" id="4322381at2759"/>
<dbReference type="EMBL" id="JQGA01000368">
    <property type="protein sequence ID" value="KGO75973.1"/>
    <property type="molecule type" value="Genomic_DNA"/>
</dbReference>
<comment type="caution">
    <text evidence="1">The sequence shown here is derived from an EMBL/GenBank/DDBJ whole genome shotgun (WGS) entry which is preliminary data.</text>
</comment>
<keyword evidence="2" id="KW-1185">Reference proteome</keyword>
<protein>
    <submittedName>
        <fullName evidence="1">Uncharacterized protein</fullName>
    </submittedName>
</protein>
<dbReference type="PhylomeDB" id="A0A0A2L9U7"/>
<dbReference type="AlphaFoldDB" id="A0A0A2L9U7"/>
<sequence length="177" mass="19548">MEKNNSLPLSFEEILALRRSEGIIDYEAWRQAMVQYNQQGTEHAVATTRTTTSPEIPLGESVLTSKTATPPGAPTIHLNQPPVNAAGENHILSTCKPNDPSAKKRLRDNTKLLIDSGVAKKLSVDRTLDTPLFERTKISGIPNTDTETNQRRAQEAHALYWDAMAAADKDKVSKKRS</sequence>
<name>A0A0A2L9U7_PENIT</name>